<dbReference type="RefSeq" id="WP_006950307.1">
    <property type="nucleotide sequence ID" value="NZ_BAJI01000024.1"/>
</dbReference>
<protein>
    <recommendedName>
        <fullName evidence="4">GLUG domain-containing protein</fullName>
    </recommendedName>
</protein>
<dbReference type="STRING" id="862515.HMPREF0658_1956"/>
<name>E0NUV1_9BACT</name>
<keyword evidence="1" id="KW-0732">Signal</keyword>
<keyword evidence="3" id="KW-1185">Reference proteome</keyword>
<dbReference type="eggNOG" id="COG5492">
    <property type="taxonomic scope" value="Bacteria"/>
</dbReference>
<accession>E0NUV1</accession>
<organism evidence="2 3">
    <name type="scientific">Hoylesella marshii DSM 16973 = JCM 13450</name>
    <dbReference type="NCBI Taxonomy" id="862515"/>
    <lineage>
        <taxon>Bacteria</taxon>
        <taxon>Pseudomonadati</taxon>
        <taxon>Bacteroidota</taxon>
        <taxon>Bacteroidia</taxon>
        <taxon>Bacteroidales</taxon>
        <taxon>Prevotellaceae</taxon>
        <taxon>Hoylesella</taxon>
    </lineage>
</organism>
<dbReference type="AlphaFoldDB" id="E0NUV1"/>
<evidence type="ECO:0008006" key="4">
    <source>
        <dbReference type="Google" id="ProtNLM"/>
    </source>
</evidence>
<evidence type="ECO:0000313" key="3">
    <source>
        <dbReference type="Proteomes" id="UP000004394"/>
    </source>
</evidence>
<reference evidence="2" key="1">
    <citation type="submission" date="2010-07" db="EMBL/GenBank/DDBJ databases">
        <authorList>
            <person name="Muzny D."/>
            <person name="Qin X."/>
            <person name="Deng J."/>
            <person name="Jiang H."/>
            <person name="Liu Y."/>
            <person name="Qu J."/>
            <person name="Song X.-Z."/>
            <person name="Zhang L."/>
            <person name="Thornton R."/>
            <person name="Coyle M."/>
            <person name="Francisco L."/>
            <person name="Jackson L."/>
            <person name="Javaid M."/>
            <person name="Korchina V."/>
            <person name="Kovar C."/>
            <person name="Mata R."/>
            <person name="Mathew T."/>
            <person name="Ngo R."/>
            <person name="Nguyen L."/>
            <person name="Nguyen N."/>
            <person name="Okwuonu G."/>
            <person name="Ongeri F."/>
            <person name="Pham C."/>
            <person name="Simmons D."/>
            <person name="Wilczek-Boney K."/>
            <person name="Hale W."/>
            <person name="Jakkamsetti A."/>
            <person name="Pham P."/>
            <person name="Ruth R."/>
            <person name="San Lucas F."/>
            <person name="Warren J."/>
            <person name="Zhang J."/>
            <person name="Zhao Z."/>
            <person name="Zhou C."/>
            <person name="Zhu D."/>
            <person name="Lee S."/>
            <person name="Bess C."/>
            <person name="Blankenburg K."/>
            <person name="Forbes L."/>
            <person name="Fu Q."/>
            <person name="Gubbala S."/>
            <person name="Hirani K."/>
            <person name="Jayaseelan J.C."/>
            <person name="Lara F."/>
            <person name="Munidasa M."/>
            <person name="Palculict T."/>
            <person name="Patil S."/>
            <person name="Pu L.-L."/>
            <person name="Saada N."/>
            <person name="Tang L."/>
            <person name="Weissenberger G."/>
            <person name="Zhu Y."/>
            <person name="Hemphill L."/>
            <person name="Shang Y."/>
            <person name="Youmans B."/>
            <person name="Ayvaz T."/>
            <person name="Ross M."/>
            <person name="Santibanez J."/>
            <person name="Aqrawi P."/>
            <person name="Gross S."/>
            <person name="Joshi V."/>
            <person name="Fowler G."/>
            <person name="Nazareth L."/>
            <person name="Reid J."/>
            <person name="Worley K."/>
            <person name="Petrosino J."/>
            <person name="Highlander S."/>
            <person name="Gibbs R."/>
        </authorList>
    </citation>
    <scope>NUCLEOTIDE SEQUENCE [LARGE SCALE GENOMIC DNA]</scope>
    <source>
        <strain evidence="2">DSM 16973</strain>
    </source>
</reference>
<dbReference type="BioCyc" id="PMAR862515-HMP:GMOO-1984-MONOMER"/>
<feature type="chain" id="PRO_5003138261" description="GLUG domain-containing protein" evidence="1">
    <location>
        <begin position="20"/>
        <end position="429"/>
    </location>
</feature>
<proteinExistence type="predicted"/>
<dbReference type="EMBL" id="AEEI01000054">
    <property type="protein sequence ID" value="EFM01106.1"/>
    <property type="molecule type" value="Genomic_DNA"/>
</dbReference>
<evidence type="ECO:0000256" key="1">
    <source>
        <dbReference type="SAM" id="SignalP"/>
    </source>
</evidence>
<comment type="caution">
    <text evidence="2">The sequence shown here is derived from an EMBL/GenBank/DDBJ whole genome shotgun (WGS) entry which is preliminary data.</text>
</comment>
<dbReference type="HOGENOM" id="CLU_639128_0_0_10"/>
<gene>
    <name evidence="2" type="ORF">HMPREF0658_1956</name>
</gene>
<sequence>MKKFYLLSFLLTIALQALAQVWDGIAATTWTTGDGTVSNPYLIETPSQLAYLSKRVGNGDTFENQYFRLTNDLNMGDKEFPIIGKYDKSTDPKTNETTDNSLYFKGVFDGNHKAIDHLLITKAPAVTGSIAGQPVSLGGVALFACTANSSIIRNVTIGEHSKINVDGEIIGSIIGVMEGGLLENSVNLCTVSATTFGGGLVGYATGTSTIQYCANKGSVSATGMICGGIVSQIDKTATVRGCYNVGTVTGKSYFVGGIVGITYDGVTVKNCYETGKVTAPKSFMSTPHAIIGENDKNTAVWADNYYVEALSGVKDDAATALTEAELQADDAIVKLNHLLDIHAFVSDSRNINRGFPILSWEQPGVTGITSATTEGDIVVNGRSIIGRQTVTVRDISGRVVAVGTDISLQEAGIYLVSAGKQPTMKVVVR</sequence>
<dbReference type="Gene3D" id="2.160.20.110">
    <property type="match status" value="1"/>
</dbReference>
<feature type="signal peptide" evidence="1">
    <location>
        <begin position="1"/>
        <end position="19"/>
    </location>
</feature>
<dbReference type="OrthoDB" id="1097396at2"/>
<evidence type="ECO:0000313" key="2">
    <source>
        <dbReference type="EMBL" id="EFM01106.1"/>
    </source>
</evidence>
<dbReference type="Proteomes" id="UP000004394">
    <property type="component" value="Unassembled WGS sequence"/>
</dbReference>